<dbReference type="InterPro" id="IPR024719">
    <property type="entry name" value="HpaB/PvcC/4-BUDH_C"/>
</dbReference>
<accession>X1DVB9</accession>
<gene>
    <name evidence="2" type="ORF">S01H4_65277</name>
</gene>
<dbReference type="Pfam" id="PF03241">
    <property type="entry name" value="HpaB"/>
    <property type="match status" value="1"/>
</dbReference>
<name>X1DVB9_9ZZZZ</name>
<feature type="domain" description="HpaB/PvcC/4-BUDH C-terminal" evidence="1">
    <location>
        <begin position="18"/>
        <end position="81"/>
    </location>
</feature>
<comment type="caution">
    <text evidence="2">The sequence shown here is derived from an EMBL/GenBank/DDBJ whole genome shotgun (WGS) entry which is preliminary data.</text>
</comment>
<evidence type="ECO:0000313" key="2">
    <source>
        <dbReference type="EMBL" id="GAH24172.1"/>
    </source>
</evidence>
<evidence type="ECO:0000259" key="1">
    <source>
        <dbReference type="Pfam" id="PF03241"/>
    </source>
</evidence>
<dbReference type="SUPFAM" id="SSF47203">
    <property type="entry name" value="Acyl-CoA dehydrogenase C-terminal domain-like"/>
    <property type="match status" value="1"/>
</dbReference>
<dbReference type="InterPro" id="IPR036250">
    <property type="entry name" value="AcylCo_DH-like_C"/>
</dbReference>
<reference evidence="2" key="1">
    <citation type="journal article" date="2014" name="Front. Microbiol.">
        <title>High frequency of phylogenetically diverse reductive dehalogenase-homologous genes in deep subseafloor sedimentary metagenomes.</title>
        <authorList>
            <person name="Kawai M."/>
            <person name="Futagami T."/>
            <person name="Toyoda A."/>
            <person name="Takaki Y."/>
            <person name="Nishi S."/>
            <person name="Hori S."/>
            <person name="Arai W."/>
            <person name="Tsubouchi T."/>
            <person name="Morono Y."/>
            <person name="Uchiyama I."/>
            <person name="Ito T."/>
            <person name="Fujiyama A."/>
            <person name="Inagaki F."/>
            <person name="Takami H."/>
        </authorList>
    </citation>
    <scope>NUCLEOTIDE SEQUENCE</scope>
    <source>
        <strain evidence="2">Expedition CK06-06</strain>
    </source>
</reference>
<protein>
    <recommendedName>
        <fullName evidence="1">HpaB/PvcC/4-BUDH C-terminal domain-containing protein</fullName>
    </recommendedName>
</protein>
<dbReference type="EMBL" id="BART01039881">
    <property type="protein sequence ID" value="GAH24172.1"/>
    <property type="molecule type" value="Genomic_DNA"/>
</dbReference>
<dbReference type="AlphaFoldDB" id="X1DVB9"/>
<organism evidence="2">
    <name type="scientific">marine sediment metagenome</name>
    <dbReference type="NCBI Taxonomy" id="412755"/>
    <lineage>
        <taxon>unclassified sequences</taxon>
        <taxon>metagenomes</taxon>
        <taxon>ecological metagenomes</taxon>
    </lineage>
</organism>
<dbReference type="Gene3D" id="1.20.140.10">
    <property type="entry name" value="Butyryl-CoA Dehydrogenase, subunit A, domain 3"/>
    <property type="match status" value="1"/>
</dbReference>
<feature type="non-terminal residue" evidence="2">
    <location>
        <position position="1"/>
    </location>
</feature>
<sequence>TALSRRVIFLAKAKRSAMAWSETSSTEDRVRLFRLIEKLAFESRDIVSNIHGAGSPETHKMAILRNADIESKKKLAKNLAGIKEE</sequence>
<dbReference type="GO" id="GO:0016627">
    <property type="term" value="F:oxidoreductase activity, acting on the CH-CH group of donors"/>
    <property type="evidence" value="ECO:0007669"/>
    <property type="project" value="InterPro"/>
</dbReference>
<proteinExistence type="predicted"/>